<keyword evidence="1" id="KW-0812">Transmembrane</keyword>
<dbReference type="EMBL" id="JAUSWB010000002">
    <property type="protein sequence ID" value="MDQ0428358.1"/>
    <property type="molecule type" value="Genomic_DNA"/>
</dbReference>
<feature type="transmembrane region" description="Helical" evidence="1">
    <location>
        <begin position="388"/>
        <end position="406"/>
    </location>
</feature>
<dbReference type="Pfam" id="PF18949">
    <property type="entry name" value="DUF5693"/>
    <property type="match status" value="1"/>
</dbReference>
<feature type="transmembrane region" description="Helical" evidence="1">
    <location>
        <begin position="418"/>
        <end position="438"/>
    </location>
</feature>
<feature type="transmembrane region" description="Helical" evidence="1">
    <location>
        <begin position="338"/>
        <end position="357"/>
    </location>
</feature>
<keyword evidence="1" id="KW-0472">Membrane</keyword>
<evidence type="ECO:0000256" key="1">
    <source>
        <dbReference type="SAM" id="Phobius"/>
    </source>
</evidence>
<comment type="caution">
    <text evidence="2">The sequence shown here is derived from an EMBL/GenBank/DDBJ whole genome shotgun (WGS) entry which is preliminary data.</text>
</comment>
<keyword evidence="3" id="KW-1185">Reference proteome</keyword>
<sequence length="622" mass="69499">MKKVLIGILLAALLLTIPSAFQRIQIEESNKKIETIIPYKLMTDWIVQDPALTPADILADFKNAGIQSVSLEPDTVSSLERKGLITAVSTPRMREHLLLTQQDPLEAPFDKPGLFVHSNGTFNFEEITAGFFEEKFTYTVNDEEYLYIPGEASSIQSTPIGYDSEVIASIQDAGLKVVPRLGDYSDEEQTERMIGELLTIKQPDINKVLFSGNAVPAGSDPVRLKEFGEQLKEAGYGLLSIEFAGQEGLNQLAYVNDLNLVRLHSLGLTNDNIAESAEKIVRAAKERNMRAFFVNMTIVEYEQALSALRELQTEVDRALPASFVRGDSRTFDTYSVPLWQTAMALLGAIAFLTLAAQSVFKNKWLTLAALVGSALAAILYLVTAQSMILKAFALAIAITAPIWAVLLKKEPEKKWYLLRSYAQALAISAIGIWLIVVLLNGNQYLLGIDLFRGVSLIYIVPIAFVAIYAIFGNIKKLLKLNVIYWHVVVIAVVAAVALYYMSRTGNAGQVSTIELQARLLMEQILYVRPRTKEFLIGFPLFILALHVAKSYPKAYYFLLIPGVIGFLSLVNTFTHLHIPLLISLLRSGYSIVFGFIIGLILIWLYEKFWKKMITIIRMRWQD</sequence>
<evidence type="ECO:0000313" key="2">
    <source>
        <dbReference type="EMBL" id="MDQ0428358.1"/>
    </source>
</evidence>
<dbReference type="RefSeq" id="WP_308786534.1">
    <property type="nucleotide sequence ID" value="NZ_JAUSWB010000002.1"/>
</dbReference>
<accession>A0ABU0GSL4</accession>
<protein>
    <submittedName>
        <fullName evidence="2">Uncharacterized protein</fullName>
    </submittedName>
</protein>
<evidence type="ECO:0000313" key="3">
    <source>
        <dbReference type="Proteomes" id="UP001241988"/>
    </source>
</evidence>
<proteinExistence type="predicted"/>
<feature type="transmembrane region" description="Helical" evidence="1">
    <location>
        <begin position="364"/>
        <end position="382"/>
    </location>
</feature>
<keyword evidence="1" id="KW-1133">Transmembrane helix</keyword>
<reference evidence="2 3" key="1">
    <citation type="submission" date="2023-07" db="EMBL/GenBank/DDBJ databases">
        <title>Genomic Encyclopedia of Type Strains, Phase IV (KMG-IV): sequencing the most valuable type-strain genomes for metagenomic binning, comparative biology and taxonomic classification.</title>
        <authorList>
            <person name="Goeker M."/>
        </authorList>
    </citation>
    <scope>NUCLEOTIDE SEQUENCE [LARGE SCALE GENOMIC DNA]</scope>
    <source>
        <strain evidence="2 3">DSM 16419</strain>
    </source>
</reference>
<gene>
    <name evidence="2" type="ORF">QOZ98_001184</name>
</gene>
<feature type="transmembrane region" description="Helical" evidence="1">
    <location>
        <begin position="450"/>
        <end position="471"/>
    </location>
</feature>
<feature type="transmembrane region" description="Helical" evidence="1">
    <location>
        <begin position="483"/>
        <end position="501"/>
    </location>
</feature>
<dbReference type="InterPro" id="IPR043748">
    <property type="entry name" value="DUF5693"/>
</dbReference>
<organism evidence="2 3">
    <name type="scientific">Planomicrobium stackebrandtii</name>
    <dbReference type="NCBI Taxonomy" id="253160"/>
    <lineage>
        <taxon>Bacteria</taxon>
        <taxon>Bacillati</taxon>
        <taxon>Bacillota</taxon>
        <taxon>Bacilli</taxon>
        <taxon>Bacillales</taxon>
        <taxon>Caryophanaceae</taxon>
        <taxon>Planomicrobium</taxon>
    </lineage>
</organism>
<dbReference type="Proteomes" id="UP001241988">
    <property type="component" value="Unassembled WGS sequence"/>
</dbReference>
<name>A0ABU0GSL4_9BACL</name>
<feature type="transmembrane region" description="Helical" evidence="1">
    <location>
        <begin position="584"/>
        <end position="605"/>
    </location>
</feature>
<feature type="transmembrane region" description="Helical" evidence="1">
    <location>
        <begin position="555"/>
        <end position="578"/>
    </location>
</feature>